<feature type="compositionally biased region" description="Low complexity" evidence="11">
    <location>
        <begin position="121"/>
        <end position="135"/>
    </location>
</feature>
<evidence type="ECO:0000256" key="1">
    <source>
        <dbReference type="ARBA" id="ARBA00004123"/>
    </source>
</evidence>
<name>A0A8H7V3Z1_9FUNG</name>
<dbReference type="AlphaFoldDB" id="A0A8H7V3Z1"/>
<dbReference type="EMBL" id="JAEPRC010000155">
    <property type="protein sequence ID" value="KAG2206330.1"/>
    <property type="molecule type" value="Genomic_DNA"/>
</dbReference>
<feature type="compositionally biased region" description="Basic residues" evidence="11">
    <location>
        <begin position="98"/>
        <end position="120"/>
    </location>
</feature>
<keyword evidence="6" id="KW-0805">Transcription regulation</keyword>
<sequence>MLPSSSSSSLSMIRNEHEEEDDLYYQDNKSETSSKSGNAKSKMFQCTGYGECRMVFTRSEHLARHMRKHTGEKPFQCVVPGCERMFSRFDNMMQHTQTHNKTRGPRRTKQASTKSKRGGKKSSNNLSRRTSSSSSDYDEYGPLPSPPPSRRGSSNNLVKEQQIILPNPKYLEIDEDMDELMSSDDDYDYKYTSNARKLSTSTSRFPDSPASSDSSTHNISNMAPSNSFGHRRRSAPQVRYQPYPYNNSIEKQHNNHLSTQNIPRRNSALSELATYLVDHPDQSPESYLTSFHNNNQIKQQQQQPLPPRLPTRRLSIQDLSNPIEKLDDQNSKHAKVNKIQEPELQKQDGVDLTEDEFQAIQGFVPVFDQSTATASVRKIIPDSYHNRTHKAVNNTLTHVMHLFEEKSKYPPVPVGGPLPIKANGAIVVNRPNQQTASIRSLPLYLQNYESEEEDEYLYIQEKEIKKKKESDPEAEEEYHTTTESSISDNTSTDANALNAMHLVHEENHRLRQQILLEREQNEKYRIAKNHYEQELVIAKQCIKNLQRTADRFQKLLSAGHAANANNTTSKVRRQSTGAYFSDISIPSNAMATSYEHKLQILLNEIEAMEQDEMESTKNMTIQRNERDKLIRKIKFKDDIIRQLAYDLQFEKNLH</sequence>
<evidence type="ECO:0000313" key="14">
    <source>
        <dbReference type="Proteomes" id="UP000650833"/>
    </source>
</evidence>
<evidence type="ECO:0000256" key="7">
    <source>
        <dbReference type="ARBA" id="ARBA00023163"/>
    </source>
</evidence>
<comment type="caution">
    <text evidence="13">The sequence shown here is derived from an EMBL/GenBank/DDBJ whole genome shotgun (WGS) entry which is preliminary data.</text>
</comment>
<keyword evidence="4 9" id="KW-0863">Zinc-finger</keyword>
<dbReference type="SUPFAM" id="SSF57667">
    <property type="entry name" value="beta-beta-alpha zinc fingers"/>
    <property type="match status" value="1"/>
</dbReference>
<feature type="domain" description="C2H2-type" evidence="12">
    <location>
        <begin position="44"/>
        <end position="74"/>
    </location>
</feature>
<dbReference type="GO" id="GO:0008270">
    <property type="term" value="F:zinc ion binding"/>
    <property type="evidence" value="ECO:0007669"/>
    <property type="project" value="UniProtKB-KW"/>
</dbReference>
<feature type="compositionally biased region" description="Polar residues" evidence="11">
    <location>
        <begin position="481"/>
        <end position="490"/>
    </location>
</feature>
<keyword evidence="7" id="KW-0804">Transcription</keyword>
<keyword evidence="2" id="KW-0479">Metal-binding</keyword>
<evidence type="ECO:0000313" key="13">
    <source>
        <dbReference type="EMBL" id="KAG2206330.1"/>
    </source>
</evidence>
<organism evidence="13 14">
    <name type="scientific">Mucor plumbeus</name>
    <dbReference type="NCBI Taxonomy" id="97098"/>
    <lineage>
        <taxon>Eukaryota</taxon>
        <taxon>Fungi</taxon>
        <taxon>Fungi incertae sedis</taxon>
        <taxon>Mucoromycota</taxon>
        <taxon>Mucoromycotina</taxon>
        <taxon>Mucoromycetes</taxon>
        <taxon>Mucorales</taxon>
        <taxon>Mucorineae</taxon>
        <taxon>Mucoraceae</taxon>
        <taxon>Mucor</taxon>
    </lineage>
</organism>
<feature type="region of interest" description="Disordered" evidence="11">
    <location>
        <begin position="198"/>
        <end position="233"/>
    </location>
</feature>
<dbReference type="Proteomes" id="UP000650833">
    <property type="component" value="Unassembled WGS sequence"/>
</dbReference>
<dbReference type="InterPro" id="IPR036236">
    <property type="entry name" value="Znf_C2H2_sf"/>
</dbReference>
<dbReference type="InterPro" id="IPR051007">
    <property type="entry name" value="creA/MIG_C2H2-ZnF"/>
</dbReference>
<evidence type="ECO:0000256" key="8">
    <source>
        <dbReference type="ARBA" id="ARBA00023242"/>
    </source>
</evidence>
<dbReference type="PANTHER" id="PTHR47428">
    <property type="entry name" value="REGULATORY PROTEIN MIG1-RELATED"/>
    <property type="match status" value="1"/>
</dbReference>
<evidence type="ECO:0000256" key="10">
    <source>
        <dbReference type="SAM" id="Coils"/>
    </source>
</evidence>
<keyword evidence="10" id="KW-0175">Coiled coil</keyword>
<evidence type="ECO:0000259" key="12">
    <source>
        <dbReference type="PROSITE" id="PS50157"/>
    </source>
</evidence>
<keyword evidence="14" id="KW-1185">Reference proteome</keyword>
<protein>
    <recommendedName>
        <fullName evidence="12">C2H2-type domain-containing protein</fullName>
    </recommendedName>
</protein>
<proteinExistence type="predicted"/>
<feature type="region of interest" description="Disordered" evidence="11">
    <location>
        <begin position="96"/>
        <end position="163"/>
    </location>
</feature>
<dbReference type="PROSITE" id="PS50157">
    <property type="entry name" value="ZINC_FINGER_C2H2_2"/>
    <property type="match status" value="2"/>
</dbReference>
<feature type="compositionally biased region" description="Polar residues" evidence="11">
    <location>
        <begin position="198"/>
        <end position="228"/>
    </location>
</feature>
<feature type="compositionally biased region" description="Low complexity" evidence="11">
    <location>
        <begin position="1"/>
        <end position="11"/>
    </location>
</feature>
<keyword evidence="8" id="KW-0539">Nucleus</keyword>
<reference evidence="13" key="1">
    <citation type="submission" date="2020-12" db="EMBL/GenBank/DDBJ databases">
        <title>Metabolic potential, ecology and presence of endohyphal bacteria is reflected in genomic diversity of Mucoromycotina.</title>
        <authorList>
            <person name="Muszewska A."/>
            <person name="Okrasinska A."/>
            <person name="Steczkiewicz K."/>
            <person name="Drgas O."/>
            <person name="Orlowska M."/>
            <person name="Perlinska-Lenart U."/>
            <person name="Aleksandrzak-Piekarczyk T."/>
            <person name="Szatraj K."/>
            <person name="Zielenkiewicz U."/>
            <person name="Pilsyk S."/>
            <person name="Malc E."/>
            <person name="Mieczkowski P."/>
            <person name="Kruszewska J.S."/>
            <person name="Biernat P."/>
            <person name="Pawlowska J."/>
        </authorList>
    </citation>
    <scope>NUCLEOTIDE SEQUENCE</scope>
    <source>
        <strain evidence="13">CBS 226.32</strain>
    </source>
</reference>
<dbReference type="PROSITE" id="PS00028">
    <property type="entry name" value="ZINC_FINGER_C2H2_1"/>
    <property type="match status" value="1"/>
</dbReference>
<feature type="region of interest" description="Disordered" evidence="11">
    <location>
        <begin position="464"/>
        <end position="490"/>
    </location>
</feature>
<feature type="region of interest" description="Disordered" evidence="11">
    <location>
        <begin position="1"/>
        <end position="41"/>
    </location>
</feature>
<feature type="domain" description="C2H2-type" evidence="12">
    <location>
        <begin position="75"/>
        <end position="104"/>
    </location>
</feature>
<dbReference type="InterPro" id="IPR013087">
    <property type="entry name" value="Znf_C2H2_type"/>
</dbReference>
<evidence type="ECO:0000256" key="2">
    <source>
        <dbReference type="ARBA" id="ARBA00022723"/>
    </source>
</evidence>
<evidence type="ECO:0000256" key="6">
    <source>
        <dbReference type="ARBA" id="ARBA00023015"/>
    </source>
</evidence>
<evidence type="ECO:0000256" key="5">
    <source>
        <dbReference type="ARBA" id="ARBA00022833"/>
    </source>
</evidence>
<accession>A0A8H7V3Z1</accession>
<keyword evidence="5" id="KW-0862">Zinc</keyword>
<dbReference type="GO" id="GO:0000433">
    <property type="term" value="P:carbon catabolite repression of transcription from RNA polymerase II promoter by glucose"/>
    <property type="evidence" value="ECO:0007669"/>
    <property type="project" value="TreeGrafter"/>
</dbReference>
<dbReference type="Pfam" id="PF00096">
    <property type="entry name" value="zf-C2H2"/>
    <property type="match status" value="1"/>
</dbReference>
<comment type="subcellular location">
    <subcellularLocation>
        <location evidence="1">Nucleus</location>
    </subcellularLocation>
</comment>
<dbReference type="SMART" id="SM00355">
    <property type="entry name" value="ZnF_C2H2"/>
    <property type="match status" value="2"/>
</dbReference>
<evidence type="ECO:0000256" key="11">
    <source>
        <dbReference type="SAM" id="MobiDB-lite"/>
    </source>
</evidence>
<feature type="coiled-coil region" evidence="10">
    <location>
        <begin position="591"/>
        <end position="618"/>
    </location>
</feature>
<evidence type="ECO:0000256" key="4">
    <source>
        <dbReference type="ARBA" id="ARBA00022771"/>
    </source>
</evidence>
<gene>
    <name evidence="13" type="ORF">INT46_003566</name>
</gene>
<evidence type="ECO:0000256" key="3">
    <source>
        <dbReference type="ARBA" id="ARBA00022737"/>
    </source>
</evidence>
<dbReference type="FunFam" id="3.30.160.60:FF:002343">
    <property type="entry name" value="Zinc finger protein 33A"/>
    <property type="match status" value="1"/>
</dbReference>
<dbReference type="OrthoDB" id="10018191at2759"/>
<dbReference type="Gene3D" id="3.30.160.60">
    <property type="entry name" value="Classic Zinc Finger"/>
    <property type="match status" value="2"/>
</dbReference>
<keyword evidence="3" id="KW-0677">Repeat</keyword>
<dbReference type="GO" id="GO:0005634">
    <property type="term" value="C:nucleus"/>
    <property type="evidence" value="ECO:0007669"/>
    <property type="project" value="UniProtKB-SubCell"/>
</dbReference>
<dbReference type="PANTHER" id="PTHR47428:SF1">
    <property type="entry name" value="REGULATORY PROTEIN MIG1-RELATED"/>
    <property type="match status" value="1"/>
</dbReference>
<evidence type="ECO:0000256" key="9">
    <source>
        <dbReference type="PROSITE-ProRule" id="PRU00042"/>
    </source>
</evidence>
<dbReference type="GO" id="GO:0000978">
    <property type="term" value="F:RNA polymerase II cis-regulatory region sequence-specific DNA binding"/>
    <property type="evidence" value="ECO:0007669"/>
    <property type="project" value="TreeGrafter"/>
</dbReference>
<dbReference type="GO" id="GO:0005737">
    <property type="term" value="C:cytoplasm"/>
    <property type="evidence" value="ECO:0007669"/>
    <property type="project" value="TreeGrafter"/>
</dbReference>